<dbReference type="CDD" id="cd08422">
    <property type="entry name" value="PBP2_CrgA_like"/>
    <property type="match status" value="1"/>
</dbReference>
<dbReference type="InterPro" id="IPR058163">
    <property type="entry name" value="LysR-type_TF_proteobact-type"/>
</dbReference>
<evidence type="ECO:0000313" key="6">
    <source>
        <dbReference type="EMBL" id="MCJ0764429.1"/>
    </source>
</evidence>
<evidence type="ECO:0000256" key="2">
    <source>
        <dbReference type="ARBA" id="ARBA00023015"/>
    </source>
</evidence>
<dbReference type="Proteomes" id="UP001139447">
    <property type="component" value="Unassembled WGS sequence"/>
</dbReference>
<dbReference type="Pfam" id="PF00126">
    <property type="entry name" value="HTH_1"/>
    <property type="match status" value="1"/>
</dbReference>
<gene>
    <name evidence="6" type="ORF">MMF98_14525</name>
</gene>
<dbReference type="InterPro" id="IPR005119">
    <property type="entry name" value="LysR_subst-bd"/>
</dbReference>
<feature type="domain" description="HTH lysR-type" evidence="5">
    <location>
        <begin position="1"/>
        <end position="59"/>
    </location>
</feature>
<keyword evidence="3" id="KW-0238">DNA-binding</keyword>
<dbReference type="FunFam" id="1.10.10.10:FF:000001">
    <property type="entry name" value="LysR family transcriptional regulator"/>
    <property type="match status" value="1"/>
</dbReference>
<reference evidence="6" key="1">
    <citation type="submission" date="2022-03" db="EMBL/GenBank/DDBJ databases">
        <authorList>
            <person name="Woo C.Y."/>
        </authorList>
    </citation>
    <scope>NUCLEOTIDE SEQUENCE</scope>
    <source>
        <strain evidence="6">CYS-02</strain>
    </source>
</reference>
<dbReference type="InterPro" id="IPR036390">
    <property type="entry name" value="WH_DNA-bd_sf"/>
</dbReference>
<evidence type="ECO:0000313" key="7">
    <source>
        <dbReference type="Proteomes" id="UP001139447"/>
    </source>
</evidence>
<dbReference type="GO" id="GO:0003677">
    <property type="term" value="F:DNA binding"/>
    <property type="evidence" value="ECO:0007669"/>
    <property type="project" value="UniProtKB-KW"/>
</dbReference>
<dbReference type="GO" id="GO:0003700">
    <property type="term" value="F:DNA-binding transcription factor activity"/>
    <property type="evidence" value="ECO:0007669"/>
    <property type="project" value="InterPro"/>
</dbReference>
<comment type="caution">
    <text evidence="6">The sequence shown here is derived from an EMBL/GenBank/DDBJ whole genome shotgun (WGS) entry which is preliminary data.</text>
</comment>
<dbReference type="PANTHER" id="PTHR30537:SF5">
    <property type="entry name" value="HTH-TYPE TRANSCRIPTIONAL ACTIVATOR TTDR-RELATED"/>
    <property type="match status" value="1"/>
</dbReference>
<comment type="similarity">
    <text evidence="1">Belongs to the LysR transcriptional regulatory family.</text>
</comment>
<keyword evidence="2" id="KW-0805">Transcription regulation</keyword>
<organism evidence="6 7">
    <name type="scientific">Variovorax terrae</name>
    <dbReference type="NCBI Taxonomy" id="2923278"/>
    <lineage>
        <taxon>Bacteria</taxon>
        <taxon>Pseudomonadati</taxon>
        <taxon>Pseudomonadota</taxon>
        <taxon>Betaproteobacteria</taxon>
        <taxon>Burkholderiales</taxon>
        <taxon>Comamonadaceae</taxon>
        <taxon>Variovorax</taxon>
    </lineage>
</organism>
<dbReference type="Gene3D" id="3.40.190.290">
    <property type="match status" value="1"/>
</dbReference>
<evidence type="ECO:0000259" key="5">
    <source>
        <dbReference type="PROSITE" id="PS50931"/>
    </source>
</evidence>
<dbReference type="InterPro" id="IPR036388">
    <property type="entry name" value="WH-like_DNA-bd_sf"/>
</dbReference>
<dbReference type="PANTHER" id="PTHR30537">
    <property type="entry name" value="HTH-TYPE TRANSCRIPTIONAL REGULATOR"/>
    <property type="match status" value="1"/>
</dbReference>
<dbReference type="EMBL" id="JALGBI010000001">
    <property type="protein sequence ID" value="MCJ0764429.1"/>
    <property type="molecule type" value="Genomic_DNA"/>
</dbReference>
<dbReference type="RefSeq" id="WP_243307068.1">
    <property type="nucleotide sequence ID" value="NZ_JALGBI010000001.1"/>
</dbReference>
<proteinExistence type="inferred from homology"/>
<sequence>MDRLQAMEMFVRVVETGSFSKAAREFNTTQPTVTKHVAAAEARLKVRLLNRNTRGVSLTEPGALYYEKCKSIVREVEEADSVVRRRQSQAQGLLRIGTSVAFGRRVVVPLALEFMARHPQVQVDLSFEDRYVDLVAQGIDVAVRMGKLADSTLGARFLGMNPWVLVAAPGYLREAGTPRRPAELSGHNALIYSSVQGDDIWRLFTHKGEPVTVPVTGRLRSNNLSAVLAAAREGLGIAALPRYVAQASLDSGQVLEVLKDHNLPEQEIHAVFPSPKLVPGKVQAFIAFLQGRFGERWWETLAKA</sequence>
<dbReference type="SUPFAM" id="SSF53850">
    <property type="entry name" value="Periplasmic binding protein-like II"/>
    <property type="match status" value="1"/>
</dbReference>
<dbReference type="Gene3D" id="1.10.10.10">
    <property type="entry name" value="Winged helix-like DNA-binding domain superfamily/Winged helix DNA-binding domain"/>
    <property type="match status" value="1"/>
</dbReference>
<dbReference type="Pfam" id="PF03466">
    <property type="entry name" value="LysR_substrate"/>
    <property type="match status" value="1"/>
</dbReference>
<evidence type="ECO:0000256" key="3">
    <source>
        <dbReference type="ARBA" id="ARBA00023125"/>
    </source>
</evidence>
<dbReference type="PROSITE" id="PS50931">
    <property type="entry name" value="HTH_LYSR"/>
    <property type="match status" value="1"/>
</dbReference>
<dbReference type="AlphaFoldDB" id="A0A9X1VYE1"/>
<evidence type="ECO:0000256" key="1">
    <source>
        <dbReference type="ARBA" id="ARBA00009437"/>
    </source>
</evidence>
<dbReference type="FunFam" id="3.40.190.290:FF:000001">
    <property type="entry name" value="Transcriptional regulator, LysR family"/>
    <property type="match status" value="1"/>
</dbReference>
<dbReference type="InterPro" id="IPR000847">
    <property type="entry name" value="LysR_HTH_N"/>
</dbReference>
<evidence type="ECO:0000256" key="4">
    <source>
        <dbReference type="ARBA" id="ARBA00023163"/>
    </source>
</evidence>
<keyword evidence="4" id="KW-0804">Transcription</keyword>
<accession>A0A9X1VYE1</accession>
<protein>
    <submittedName>
        <fullName evidence="6">LysR family transcriptional regulator</fullName>
    </submittedName>
</protein>
<name>A0A9X1VYE1_9BURK</name>
<keyword evidence="7" id="KW-1185">Reference proteome</keyword>
<dbReference type="SUPFAM" id="SSF46785">
    <property type="entry name" value="Winged helix' DNA-binding domain"/>
    <property type="match status" value="1"/>
</dbReference>